<proteinExistence type="predicted"/>
<feature type="transmembrane region" description="Helical" evidence="2">
    <location>
        <begin position="63"/>
        <end position="86"/>
    </location>
</feature>
<dbReference type="RefSeq" id="WP_075390202.1">
    <property type="nucleotide sequence ID" value="NZ_MSKS01000015.1"/>
</dbReference>
<protein>
    <submittedName>
        <fullName evidence="3">Uncharacterized protein</fullName>
    </submittedName>
</protein>
<reference evidence="3 4" key="1">
    <citation type="submission" date="2016-12" db="EMBL/GenBank/DDBJ databases">
        <title>Genomic comparison of strains in the 'Actinomyces naeslundii' group.</title>
        <authorList>
            <person name="Mughal S.R."/>
            <person name="Do T."/>
            <person name="Gilbert S.C."/>
            <person name="Witherden E.A."/>
            <person name="Didelot X."/>
            <person name="Beighton D."/>
        </authorList>
    </citation>
    <scope>NUCLEOTIDE SEQUENCE [LARGE SCALE GENOMIC DNA]</scope>
    <source>
        <strain evidence="3 4">WE8B-23</strain>
    </source>
</reference>
<name>A0A1Q8WRS2_9ACTO</name>
<gene>
    <name evidence="3" type="ORF">BKH20_05150</name>
</gene>
<dbReference type="OrthoDB" id="3261122at2"/>
<evidence type="ECO:0000256" key="2">
    <source>
        <dbReference type="SAM" id="Phobius"/>
    </source>
</evidence>
<dbReference type="Proteomes" id="UP000185963">
    <property type="component" value="Unassembled WGS sequence"/>
</dbReference>
<evidence type="ECO:0000313" key="4">
    <source>
        <dbReference type="Proteomes" id="UP000185963"/>
    </source>
</evidence>
<comment type="caution">
    <text evidence="3">The sequence shown here is derived from an EMBL/GenBank/DDBJ whole genome shotgun (WGS) entry which is preliminary data.</text>
</comment>
<feature type="transmembrane region" description="Helical" evidence="2">
    <location>
        <begin position="35"/>
        <end position="57"/>
    </location>
</feature>
<dbReference type="AlphaFoldDB" id="A0A1Q8WRS2"/>
<sequence length="89" mass="9156">MTATTTERPTQTVETAASTTDTQAITGTQTDANRLTFTIAMIAVMVAVMVMAVVGAVTGIPTLMFASSVLAAITMGVGIYTGINLLEAR</sequence>
<keyword evidence="2" id="KW-0812">Transmembrane</keyword>
<keyword evidence="2" id="KW-1133">Transmembrane helix</keyword>
<dbReference type="EMBL" id="MSKS01000015">
    <property type="protein sequence ID" value="OLO70825.1"/>
    <property type="molecule type" value="Genomic_DNA"/>
</dbReference>
<evidence type="ECO:0000256" key="1">
    <source>
        <dbReference type="SAM" id="MobiDB-lite"/>
    </source>
</evidence>
<keyword evidence="2" id="KW-0472">Membrane</keyword>
<organism evidence="3 4">
    <name type="scientific">Actinomyces oris</name>
    <dbReference type="NCBI Taxonomy" id="544580"/>
    <lineage>
        <taxon>Bacteria</taxon>
        <taxon>Bacillati</taxon>
        <taxon>Actinomycetota</taxon>
        <taxon>Actinomycetes</taxon>
        <taxon>Actinomycetales</taxon>
        <taxon>Actinomycetaceae</taxon>
        <taxon>Actinomyces</taxon>
    </lineage>
</organism>
<evidence type="ECO:0000313" key="3">
    <source>
        <dbReference type="EMBL" id="OLO70825.1"/>
    </source>
</evidence>
<feature type="region of interest" description="Disordered" evidence="1">
    <location>
        <begin position="1"/>
        <end position="25"/>
    </location>
</feature>
<accession>A0A1Q8WRS2</accession>